<dbReference type="EMBL" id="CP179263">
    <property type="protein sequence ID" value="XOU13230.1"/>
    <property type="molecule type" value="Genomic_DNA"/>
</dbReference>
<dbReference type="Proteomes" id="UP001305787">
    <property type="component" value="Plasmid lp28-4"/>
</dbReference>
<sequence length="54" mass="6414">MMHQFLLDYKNTINRIQTDNNELKSYAGTLFNQMVKKRDEAYNLKNEICSIDSL</sequence>
<keyword evidence="1" id="KW-0614">Plasmid</keyword>
<organism evidence="1 2">
    <name type="scientific">Borrelia andersonii</name>
    <name type="common">Borreliella andersonii</name>
    <dbReference type="NCBI Taxonomy" id="42109"/>
    <lineage>
        <taxon>Bacteria</taxon>
        <taxon>Pseudomonadati</taxon>
        <taxon>Spirochaetota</taxon>
        <taxon>Spirochaetia</taxon>
        <taxon>Spirochaetales</taxon>
        <taxon>Borreliaceae</taxon>
        <taxon>Borreliella</taxon>
    </lineage>
</organism>
<proteinExistence type="predicted"/>
<evidence type="ECO:0000313" key="1">
    <source>
        <dbReference type="EMBL" id="XOU13230.1"/>
    </source>
</evidence>
<accession>A0ACD5G6N8</accession>
<name>A0ACD5G6N8_BORAD</name>
<evidence type="ECO:0000313" key="2">
    <source>
        <dbReference type="Proteomes" id="UP001305787"/>
    </source>
</evidence>
<gene>
    <name evidence="1" type="ORF">QIA45_04900</name>
</gene>
<keyword evidence="2" id="KW-1185">Reference proteome</keyword>
<keyword evidence="1" id="KW-0449">Lipoprotein</keyword>
<reference evidence="1" key="1">
    <citation type="submission" date="2024-11" db="EMBL/GenBank/DDBJ databases">
        <title>Sequencing of Borrelia variable plasmids from multiple Borrelia sensu lato isolates.</title>
        <authorList>
            <person name="Mongodin E.F."/>
            <person name="Rudenko N."/>
            <person name="Fraser C.M."/>
            <person name="Schutzer S."/>
            <person name="Luft B."/>
            <person name="Morgan R."/>
            <person name="Casjens S."/>
            <person name="Qiu W."/>
        </authorList>
    </citation>
    <scope>NUCLEOTIDE SEQUENCE</scope>
    <source>
        <strain evidence="1">21038</strain>
    </source>
</reference>
<geneLocation type="plasmid" evidence="1 2">
    <name>lp28-4</name>
</geneLocation>
<protein>
    <submittedName>
        <fullName evidence="1">CRASP family complement regulator-acquiring lipoprotein</fullName>
    </submittedName>
</protein>